<evidence type="ECO:0000256" key="2">
    <source>
        <dbReference type="ARBA" id="ARBA00022670"/>
    </source>
</evidence>
<feature type="binding site" evidence="7">
    <location>
        <position position="159"/>
    </location>
    <ligand>
        <name>Zn(2+)</name>
        <dbReference type="ChEBI" id="CHEBI:29105"/>
        <label>2</label>
    </ligand>
</feature>
<feature type="region of interest" description="Disordered" evidence="8">
    <location>
        <begin position="1"/>
        <end position="35"/>
    </location>
</feature>
<dbReference type="InterPro" id="IPR001261">
    <property type="entry name" value="ArgE/DapE_CS"/>
</dbReference>
<evidence type="ECO:0000256" key="6">
    <source>
        <dbReference type="PIRSR" id="PIRSR037217-1"/>
    </source>
</evidence>
<dbReference type="GO" id="GO:0051603">
    <property type="term" value="P:proteolysis involved in protein catabolic process"/>
    <property type="evidence" value="ECO:0007669"/>
    <property type="project" value="TreeGrafter"/>
</dbReference>
<feature type="active site" evidence="6">
    <location>
        <position position="126"/>
    </location>
</feature>
<dbReference type="InterPro" id="IPR047177">
    <property type="entry name" value="Pept_M20A"/>
</dbReference>
<feature type="compositionally biased region" description="Basic and acidic residues" evidence="8">
    <location>
        <begin position="20"/>
        <end position="31"/>
    </location>
</feature>
<accession>A0AAD4M306</accession>
<dbReference type="InterPro" id="IPR002933">
    <property type="entry name" value="Peptidase_M20"/>
</dbReference>
<dbReference type="PROSITE" id="PS00758">
    <property type="entry name" value="ARGE_DAPE_CPG2_1"/>
    <property type="match status" value="1"/>
</dbReference>
<protein>
    <submittedName>
        <fullName evidence="9">Carboxypeptidase S</fullName>
    </submittedName>
</protein>
<dbReference type="GO" id="GO:0000328">
    <property type="term" value="C:fungal-type vacuole lumen"/>
    <property type="evidence" value="ECO:0007669"/>
    <property type="project" value="TreeGrafter"/>
</dbReference>
<evidence type="ECO:0000256" key="3">
    <source>
        <dbReference type="ARBA" id="ARBA00022723"/>
    </source>
</evidence>
<dbReference type="PANTHER" id="PTHR45962">
    <property type="entry name" value="N-FATTY-ACYL-AMINO ACID SYNTHASE/HYDROLASE PM20D1"/>
    <property type="match status" value="1"/>
</dbReference>
<keyword evidence="5 7" id="KW-0862">Zinc</keyword>
<evidence type="ECO:0000256" key="7">
    <source>
        <dbReference type="PIRSR" id="PIRSR037217-2"/>
    </source>
</evidence>
<dbReference type="Proteomes" id="UP001203297">
    <property type="component" value="Unassembled WGS sequence"/>
</dbReference>
<keyword evidence="9" id="KW-0121">Carboxypeptidase</keyword>
<dbReference type="Pfam" id="PF01546">
    <property type="entry name" value="Peptidase_M20"/>
    <property type="match status" value="1"/>
</dbReference>
<keyword evidence="4" id="KW-0378">Hydrolase</keyword>
<dbReference type="PIRSF" id="PIRSF037217">
    <property type="entry name" value="Carboxypeptidase_S"/>
    <property type="match status" value="1"/>
</dbReference>
<dbReference type="GO" id="GO:0046872">
    <property type="term" value="F:metal ion binding"/>
    <property type="evidence" value="ECO:0007669"/>
    <property type="project" value="UniProtKB-KW"/>
</dbReference>
<feature type="binding site" evidence="7">
    <location>
        <position position="222"/>
    </location>
    <ligand>
        <name>Zn(2+)</name>
        <dbReference type="ChEBI" id="CHEBI:29105"/>
        <label>2</label>
    </ligand>
</feature>
<organism evidence="9 10">
    <name type="scientific">Multifurca ochricompacta</name>
    <dbReference type="NCBI Taxonomy" id="376703"/>
    <lineage>
        <taxon>Eukaryota</taxon>
        <taxon>Fungi</taxon>
        <taxon>Dikarya</taxon>
        <taxon>Basidiomycota</taxon>
        <taxon>Agaricomycotina</taxon>
        <taxon>Agaricomycetes</taxon>
        <taxon>Russulales</taxon>
        <taxon>Russulaceae</taxon>
        <taxon>Multifurca</taxon>
    </lineage>
</organism>
<evidence type="ECO:0000256" key="1">
    <source>
        <dbReference type="ARBA" id="ARBA00006247"/>
    </source>
</evidence>
<reference evidence="9" key="1">
    <citation type="journal article" date="2022" name="New Phytol.">
        <title>Evolutionary transition to the ectomycorrhizal habit in the genomes of a hyperdiverse lineage of mushroom-forming fungi.</title>
        <authorList>
            <person name="Looney B."/>
            <person name="Miyauchi S."/>
            <person name="Morin E."/>
            <person name="Drula E."/>
            <person name="Courty P.E."/>
            <person name="Kohler A."/>
            <person name="Kuo A."/>
            <person name="LaButti K."/>
            <person name="Pangilinan J."/>
            <person name="Lipzen A."/>
            <person name="Riley R."/>
            <person name="Andreopoulos W."/>
            <person name="He G."/>
            <person name="Johnson J."/>
            <person name="Nolan M."/>
            <person name="Tritt A."/>
            <person name="Barry K.W."/>
            <person name="Grigoriev I.V."/>
            <person name="Nagy L.G."/>
            <person name="Hibbett D."/>
            <person name="Henrissat B."/>
            <person name="Matheny P.B."/>
            <person name="Labbe J."/>
            <person name="Martin F.M."/>
        </authorList>
    </citation>
    <scope>NUCLEOTIDE SEQUENCE</scope>
    <source>
        <strain evidence="9">BPL690</strain>
    </source>
</reference>
<dbReference type="EMBL" id="WTXG01000020">
    <property type="protein sequence ID" value="KAI0300039.1"/>
    <property type="molecule type" value="Genomic_DNA"/>
</dbReference>
<dbReference type="GO" id="GO:0004181">
    <property type="term" value="F:metallocarboxypeptidase activity"/>
    <property type="evidence" value="ECO:0007669"/>
    <property type="project" value="InterPro"/>
</dbReference>
<sequence length="528" mass="58176">MDKPENANAMPPRLVASSPKVERGNDKKLDSCEQPQGGRLDTFRLWTYTSLGDAVQIPTVSFDDMGPPGEDSRWESRRMLHDYLKHRFPRAHTTLTRTTVNHFGLAFHWQGSDPSVRPILLTAHQDVTPVDPESEHDWIYPPFSGHYDGDRIWGRGSGDNKSGVIGILTAIETVIEAGFQPSRTIVIAFGMDEERGGKDGGPAMSDYLRNTYGTDGFAMLVDEGYGFQQRGGILFSTPAVAEKGAYNVRIDVSAPGGHPMIPPRHTSIGILSSIIHTLESRPSPVQLNRDSPAFASLLCRAAYDETLPSHLRPLISRAQRHDTALRSLIQALLDLDSGYWSAVLGTTQAADLIGGGMTVNTLPQAAWAILDHRIADWSSISQLQFHYRSLLQPLLSSHNLTLDAFGDGDLSQKYDVHLSNAYGVLLEPSPVSPTMGRKAWGLLSGVIKDSLAHTQKSVVVSPVLALGNTDTRHYWALTRYIFRYSHINEADFQGGHGVNESIRGEAFIEMIRFYGHLILGADESDLEE</sequence>
<evidence type="ECO:0000256" key="4">
    <source>
        <dbReference type="ARBA" id="ARBA00022801"/>
    </source>
</evidence>
<evidence type="ECO:0000313" key="10">
    <source>
        <dbReference type="Proteomes" id="UP001203297"/>
    </source>
</evidence>
<dbReference type="AlphaFoldDB" id="A0AAD4M306"/>
<evidence type="ECO:0000256" key="5">
    <source>
        <dbReference type="ARBA" id="ARBA00022833"/>
    </source>
</evidence>
<dbReference type="CDD" id="cd05674">
    <property type="entry name" value="M20_yscS"/>
    <property type="match status" value="1"/>
</dbReference>
<feature type="binding site" evidence="7">
    <location>
        <position position="159"/>
    </location>
    <ligand>
        <name>Zn(2+)</name>
        <dbReference type="ChEBI" id="CHEBI:29105"/>
        <label>1</label>
    </ligand>
</feature>
<keyword evidence="2" id="KW-0645">Protease</keyword>
<keyword evidence="3 7" id="KW-0479">Metal-binding</keyword>
<feature type="binding site" evidence="7">
    <location>
        <position position="194"/>
    </location>
    <ligand>
        <name>Zn(2+)</name>
        <dbReference type="ChEBI" id="CHEBI:29105"/>
        <label>1</label>
    </ligand>
</feature>
<feature type="binding site" evidence="7">
    <location>
        <position position="124"/>
    </location>
    <ligand>
        <name>Zn(2+)</name>
        <dbReference type="ChEBI" id="CHEBI:29105"/>
        <label>2</label>
    </ligand>
</feature>
<feature type="binding site" evidence="7">
    <location>
        <position position="496"/>
    </location>
    <ligand>
        <name>Zn(2+)</name>
        <dbReference type="ChEBI" id="CHEBI:29105"/>
        <label>1</label>
    </ligand>
</feature>
<evidence type="ECO:0000256" key="8">
    <source>
        <dbReference type="SAM" id="MobiDB-lite"/>
    </source>
</evidence>
<dbReference type="PANTHER" id="PTHR45962:SF1">
    <property type="entry name" value="N-FATTY-ACYL-AMINO ACID SYNTHASE_HYDROLASE PM20D1"/>
    <property type="match status" value="1"/>
</dbReference>
<feature type="active site" description="Proton acceptor" evidence="6">
    <location>
        <position position="193"/>
    </location>
</feature>
<comment type="similarity">
    <text evidence="1">Belongs to the peptidase M20A family.</text>
</comment>
<dbReference type="Gene3D" id="3.40.630.10">
    <property type="entry name" value="Zn peptidases"/>
    <property type="match status" value="1"/>
</dbReference>
<dbReference type="SUPFAM" id="SSF53187">
    <property type="entry name" value="Zn-dependent exopeptidases"/>
    <property type="match status" value="1"/>
</dbReference>
<name>A0AAD4M306_9AGAM</name>
<gene>
    <name evidence="9" type="ORF">B0F90DRAFT_1810541</name>
</gene>
<keyword evidence="10" id="KW-1185">Reference proteome</keyword>
<evidence type="ECO:0000313" key="9">
    <source>
        <dbReference type="EMBL" id="KAI0300039.1"/>
    </source>
</evidence>
<dbReference type="InterPro" id="IPR017141">
    <property type="entry name" value="Pept_M20_carboxypep"/>
</dbReference>
<proteinExistence type="inferred from homology"/>
<dbReference type="Gene3D" id="1.10.150.900">
    <property type="match status" value="1"/>
</dbReference>
<comment type="caution">
    <text evidence="9">The sequence shown here is derived from an EMBL/GenBank/DDBJ whole genome shotgun (WGS) entry which is preliminary data.</text>
</comment>